<dbReference type="Proteomes" id="UP000199088">
    <property type="component" value="Unassembled WGS sequence"/>
</dbReference>
<dbReference type="InterPro" id="IPR003018">
    <property type="entry name" value="GAF"/>
</dbReference>
<dbReference type="Gene3D" id="3.30.450.40">
    <property type="match status" value="1"/>
</dbReference>
<feature type="domain" description="GAF" evidence="1">
    <location>
        <begin position="54"/>
        <end position="140"/>
    </location>
</feature>
<evidence type="ECO:0000313" key="2">
    <source>
        <dbReference type="EMBL" id="SDO44453.1"/>
    </source>
</evidence>
<dbReference type="SUPFAM" id="SSF55781">
    <property type="entry name" value="GAF domain-like"/>
    <property type="match status" value="1"/>
</dbReference>
<name>A0A1H0JLU0_9ACTN</name>
<dbReference type="STRING" id="1052260.SAMN05660199_02008"/>
<keyword evidence="3" id="KW-1185">Reference proteome</keyword>
<proteinExistence type="predicted"/>
<evidence type="ECO:0000259" key="1">
    <source>
        <dbReference type="Pfam" id="PF01590"/>
    </source>
</evidence>
<dbReference type="RefSeq" id="WP_091244071.1">
    <property type="nucleotide sequence ID" value="NZ_FNIR01000005.1"/>
</dbReference>
<reference evidence="3" key="1">
    <citation type="submission" date="2016-10" db="EMBL/GenBank/DDBJ databases">
        <authorList>
            <person name="Varghese N."/>
            <person name="Submissions S."/>
        </authorList>
    </citation>
    <scope>NUCLEOTIDE SEQUENCE [LARGE SCALE GENOMIC DNA]</scope>
    <source>
        <strain evidence="3">DSM 45843</strain>
    </source>
</reference>
<dbReference type="Pfam" id="PF01590">
    <property type="entry name" value="GAF"/>
    <property type="match status" value="1"/>
</dbReference>
<organism evidence="2 3">
    <name type="scientific">Klenkia soli</name>
    <dbReference type="NCBI Taxonomy" id="1052260"/>
    <lineage>
        <taxon>Bacteria</taxon>
        <taxon>Bacillati</taxon>
        <taxon>Actinomycetota</taxon>
        <taxon>Actinomycetes</taxon>
        <taxon>Geodermatophilales</taxon>
        <taxon>Geodermatophilaceae</taxon>
        <taxon>Klenkia</taxon>
    </lineage>
</organism>
<dbReference type="EMBL" id="FNIR01000005">
    <property type="protein sequence ID" value="SDO44453.1"/>
    <property type="molecule type" value="Genomic_DNA"/>
</dbReference>
<dbReference type="InterPro" id="IPR029016">
    <property type="entry name" value="GAF-like_dom_sf"/>
</dbReference>
<gene>
    <name evidence="2" type="ORF">SAMN05660199_02008</name>
</gene>
<dbReference type="AlphaFoldDB" id="A0A1H0JLU0"/>
<protein>
    <submittedName>
        <fullName evidence="2">GGDEF domain-containing protein, diguanylate cyclase (C-di-GMP synthetase) or its enzymatically inactive variants</fullName>
    </submittedName>
</protein>
<evidence type="ECO:0000313" key="3">
    <source>
        <dbReference type="Proteomes" id="UP000199088"/>
    </source>
</evidence>
<dbReference type="OrthoDB" id="5184016at2"/>
<accession>A0A1H0JLU0</accession>
<sequence length="319" mass="33484">MSMFGWSGGAAAAVPPGRGSDLGSVFAASAATAVAELSATETFDGFAVARMTDRSWTGLAARSGALPDVTGLSFPVGQSACHHLLVDRLPVLARDLRRHRNPVLRTMAREHGVTSYVGAPLRRADGRLLGSVCGYTVDRWAGSDPGGLAGRVGDAADALGRQLSAALDAVADDRRAAYDRALASRDDVTGLPDRRGWGLLLQDEDDRARHLAEDLSVVVLDVGLVRSVRGVRRAAHVLRDELGDVSLSRLGNRQFGVVGGDLAQLDPAATATRAQDALRAAGYAATSGWAVREPLESVVSTWWRAEDALVRVRSGSAAG</sequence>